<proteinExistence type="predicted"/>
<evidence type="ECO:0000259" key="1">
    <source>
        <dbReference type="Pfam" id="PF18922"/>
    </source>
</evidence>
<dbReference type="RefSeq" id="WP_130856926.1">
    <property type="nucleotide sequence ID" value="NZ_JBHLWO010000007.1"/>
</dbReference>
<sequence length="272" mass="32539">MFNIDRKKHTAEIIIPLYKEVPSNDDLLSIRQCFNVLSNYPIVVVKPAGLQLDYYPFHFDRVENFEAKYFQGIAGYNSLMLSEDFYVKFLQSSYILIYQTDAFVFSDQLDYWCKQNYDYIGAPWLYRDYVDKAKFIKESIRGWAHRRFNIKDAVSGLPAELQFHNVVGNGGFSLRKVELFHRICKKYKFLIDYYLQHPEKQFNEDVFWSIEINRKKRHLRVPDYKKALTFSIESYPVLAWSLVNQKLPFGCHGWDKCRDFWKPIFKNQGYDI</sequence>
<keyword evidence="3" id="KW-1185">Reference proteome</keyword>
<evidence type="ECO:0000313" key="3">
    <source>
        <dbReference type="Proteomes" id="UP001589774"/>
    </source>
</evidence>
<dbReference type="InterPro" id="IPR043729">
    <property type="entry name" value="DUF5672"/>
</dbReference>
<protein>
    <submittedName>
        <fullName evidence="2">DUF5672 family protein</fullName>
    </submittedName>
</protein>
<dbReference type="EMBL" id="JBHLWO010000007">
    <property type="protein sequence ID" value="MFC0321580.1"/>
    <property type="molecule type" value="Genomic_DNA"/>
</dbReference>
<reference evidence="2 3" key="1">
    <citation type="submission" date="2024-09" db="EMBL/GenBank/DDBJ databases">
        <authorList>
            <person name="Sun Q."/>
            <person name="Mori K."/>
        </authorList>
    </citation>
    <scope>NUCLEOTIDE SEQUENCE [LARGE SCALE GENOMIC DNA]</scope>
    <source>
        <strain evidence="2 3">CCM 7765</strain>
    </source>
</reference>
<comment type="caution">
    <text evidence="2">The sequence shown here is derived from an EMBL/GenBank/DDBJ whole genome shotgun (WGS) entry which is preliminary data.</text>
</comment>
<organism evidence="2 3">
    <name type="scientific">Olivibacter oleidegradans</name>
    <dbReference type="NCBI Taxonomy" id="760123"/>
    <lineage>
        <taxon>Bacteria</taxon>
        <taxon>Pseudomonadati</taxon>
        <taxon>Bacteroidota</taxon>
        <taxon>Sphingobacteriia</taxon>
        <taxon>Sphingobacteriales</taxon>
        <taxon>Sphingobacteriaceae</taxon>
        <taxon>Olivibacter</taxon>
    </lineage>
</organism>
<accession>A0ABV6HTW0</accession>
<name>A0ABV6HTW0_9SPHI</name>
<dbReference type="Proteomes" id="UP001589774">
    <property type="component" value="Unassembled WGS sequence"/>
</dbReference>
<feature type="domain" description="DUF5672" evidence="1">
    <location>
        <begin position="61"/>
        <end position="252"/>
    </location>
</feature>
<evidence type="ECO:0000313" key="2">
    <source>
        <dbReference type="EMBL" id="MFC0321580.1"/>
    </source>
</evidence>
<dbReference type="Pfam" id="PF18922">
    <property type="entry name" value="DUF5672"/>
    <property type="match status" value="1"/>
</dbReference>
<gene>
    <name evidence="2" type="ORF">ACFFI0_24920</name>
</gene>